<accession>A0ABQ5KV16</accession>
<organism evidence="4 5">
    <name type="scientific">Aduncisulcus paluster</name>
    <dbReference type="NCBI Taxonomy" id="2918883"/>
    <lineage>
        <taxon>Eukaryota</taxon>
        <taxon>Metamonada</taxon>
        <taxon>Carpediemonas-like organisms</taxon>
        <taxon>Aduncisulcus</taxon>
    </lineage>
</organism>
<feature type="compositionally biased region" description="Basic residues" evidence="2">
    <location>
        <begin position="1425"/>
        <end position="1440"/>
    </location>
</feature>
<dbReference type="EMBL" id="BQXS01011189">
    <property type="protein sequence ID" value="GKT36308.1"/>
    <property type="molecule type" value="Genomic_DNA"/>
</dbReference>
<proteinExistence type="predicted"/>
<keyword evidence="3" id="KW-0472">Membrane</keyword>
<keyword evidence="3" id="KW-0812">Transmembrane</keyword>
<comment type="caution">
    <text evidence="4">The sequence shown here is derived from an EMBL/GenBank/DDBJ whole genome shotgun (WGS) entry which is preliminary data.</text>
</comment>
<feature type="region of interest" description="Disordered" evidence="2">
    <location>
        <begin position="1233"/>
        <end position="1253"/>
    </location>
</feature>
<evidence type="ECO:0000256" key="2">
    <source>
        <dbReference type="SAM" id="MobiDB-lite"/>
    </source>
</evidence>
<evidence type="ECO:0000313" key="5">
    <source>
        <dbReference type="Proteomes" id="UP001057375"/>
    </source>
</evidence>
<evidence type="ECO:0000256" key="1">
    <source>
        <dbReference type="SAM" id="Coils"/>
    </source>
</evidence>
<keyword evidence="1" id="KW-0175">Coiled coil</keyword>
<sequence length="1453" mass="159952">YVSLTLSSALQSTYSPFEIYTASGLVSPFSLSFIGKDIDSSRVYYRFMVSRIRSETEGSGLMIGGATMIISYDSDGIGAITYALNVAIENVALEGESISNVSCSNLSKVRTFDLFEQDSGYSEIVSHSLCVASIEGTCNADGDDIMLKYAGISINLERDSPMNTAATINFTGIEAGDKCHESQTFSVIGSIYGFHTDSTVVDPIAVFVPVFSKVSNESGVMVLDFEYSTWDDLSPSTQNTSEALSTDISAGFHSQHDLYTLNPPSFSIVPSSTTSASANEYAFMHLYTLCWIDELEGIVCSQDDVCKTDCGFESSTGDFENLTTDIFSNHIPFSYFPEELIEDINHSNSPSQRTFSVNLEQRGKGLDVAGSAFYTWGSNNSILNPFSRDVSIFGCNEDFIEVSGSNRVKVVLGSCVSREERLRNELIPSDMLSFSTSDLDQFSVVQILGRGGVVVVENFYSQPVILSVKWDDDESLEISEVTGSDSPQWIVSGMNSSKSTLIKVIGGDYIPQLSSSPSSSYSLTFPSYSVEEYCVSESPENNIFTRNIRTSCQNISENQLVITINNDTFDIGFPSACDDADTSILSSFDRVVDTDVPKIEYTLIGTESALNYCLSQSWMMISDSSDIAELVSSQLEGLISFSMNALDVDVAPSTAFLSFPFSSCFYSSFEPISPTTYQSEELVIPSPISPRSHTLEFCPIEHLCSSDCLSESAFGEVSGHGGNSNVSLCFSQCINDTESKNDGDSSSLSACTKACLDECEEACMTLKKGFIYSVSSYDSDVWDHVYFDSETITLVQLSFDSADDITYLPESSSISFDMLSYSGEYTSHEFTVKLTPLLLPTLSQMPSVDPESFVFARLLYVPPERLQCYPLSFFFSHEDQSYLNESEEFPLPFQCFFSSSNVDKSTAGSLLELNSSLHIWCGGIVLDSVETSVSADGSEAPIPDFGYPSILSQTDIQEIQNPENICILASPNSSNVDKSTAGSLLELNSSLHIWCGGIVLDSVETSVSADGSEAPIPDFGYPSILSQTDIQEIQNPENICILASPKSTSQKKKVIDDICGEIGTLTMQTVDALGSQSPTLNVPFALVRPRGDDNRNGCYINGISISSSVVDKSTTIGELPSLDVDLSLLHDNFLSSTTFASQGSNPHFHFRSVEFSSISISTSSLLCIFFLIFIVCGTIIVFVFYLLPRHIKESLHEKVCIGCCGCVWDDYSEKTHQLKLEIFRKEKEARIKARKRRRDRRRKKREARKAGGDAWQRWQNAEVKRKRLEKTKKRLEKERKVALRAQSKSLLRCPFQVCSSVNSSSESSLSLSGNDLDNPAKQQQSSDMHMESILSSVTISSSMTSMVIDPVDEVSVDSLDSVRLERKRSLKQEEMERRKKEKTREEEREIAKKKAAVGRRRDGSTVFASSGLVHVSDAPTTTKRVVVKRKIRRLKTKVTKSPKVPGNDNEKVS</sequence>
<evidence type="ECO:0008006" key="6">
    <source>
        <dbReference type="Google" id="ProtNLM"/>
    </source>
</evidence>
<keyword evidence="3" id="KW-1133">Transmembrane helix</keyword>
<feature type="transmembrane region" description="Helical" evidence="3">
    <location>
        <begin position="1163"/>
        <end position="1187"/>
    </location>
</feature>
<keyword evidence="5" id="KW-1185">Reference proteome</keyword>
<feature type="compositionally biased region" description="Basic residues" evidence="2">
    <location>
        <begin position="1233"/>
        <end position="1247"/>
    </location>
</feature>
<feature type="region of interest" description="Disordered" evidence="2">
    <location>
        <begin position="1372"/>
        <end position="1453"/>
    </location>
</feature>
<reference evidence="4" key="1">
    <citation type="submission" date="2022-03" db="EMBL/GenBank/DDBJ databases">
        <title>Draft genome sequence of Aduncisulcus paluster, a free-living microaerophilic Fornicata.</title>
        <authorList>
            <person name="Yuyama I."/>
            <person name="Kume K."/>
            <person name="Tamura T."/>
            <person name="Inagaki Y."/>
            <person name="Hashimoto T."/>
        </authorList>
    </citation>
    <scope>NUCLEOTIDE SEQUENCE</scope>
    <source>
        <strain evidence="4">NY0171</strain>
    </source>
</reference>
<feature type="non-terminal residue" evidence="4">
    <location>
        <position position="1"/>
    </location>
</feature>
<name>A0ABQ5KV16_9EUKA</name>
<feature type="coiled-coil region" evidence="1">
    <location>
        <begin position="1258"/>
        <end position="1288"/>
    </location>
</feature>
<gene>
    <name evidence="4" type="ORF">ADUPG1_009298</name>
</gene>
<evidence type="ECO:0000256" key="3">
    <source>
        <dbReference type="SAM" id="Phobius"/>
    </source>
</evidence>
<dbReference type="Proteomes" id="UP001057375">
    <property type="component" value="Unassembled WGS sequence"/>
</dbReference>
<protein>
    <recommendedName>
        <fullName evidence="6">Transmembrane protein</fullName>
    </recommendedName>
</protein>
<feature type="region of interest" description="Disordered" evidence="2">
    <location>
        <begin position="1308"/>
        <end position="1329"/>
    </location>
</feature>
<feature type="compositionally biased region" description="Basic and acidic residues" evidence="2">
    <location>
        <begin position="1372"/>
        <end position="1392"/>
    </location>
</feature>
<evidence type="ECO:0000313" key="4">
    <source>
        <dbReference type="EMBL" id="GKT36308.1"/>
    </source>
</evidence>